<name>A0A345T4F9_9ACTN</name>
<dbReference type="InterPro" id="IPR036724">
    <property type="entry name" value="Cobalamin-bd_sf"/>
</dbReference>
<dbReference type="GO" id="GO:0004494">
    <property type="term" value="F:methylmalonyl-CoA mutase activity"/>
    <property type="evidence" value="ECO:0007669"/>
    <property type="project" value="UniProtKB-EC"/>
</dbReference>
<dbReference type="GO" id="GO:0005737">
    <property type="term" value="C:cytoplasm"/>
    <property type="evidence" value="ECO:0007669"/>
    <property type="project" value="TreeGrafter"/>
</dbReference>
<evidence type="ECO:0000256" key="4">
    <source>
        <dbReference type="ARBA" id="ARBA00012398"/>
    </source>
</evidence>
<dbReference type="KEGG" id="stri:C7M71_029290"/>
<keyword evidence="8" id="KW-0170">Cobalt</keyword>
<protein>
    <recommendedName>
        <fullName evidence="4">methylmalonyl-CoA mutase</fullName>
        <ecNumber evidence="4">5.4.99.2</ecNumber>
    </recommendedName>
</protein>
<dbReference type="InterPro" id="IPR006158">
    <property type="entry name" value="Cobalamin-bd"/>
</dbReference>
<evidence type="ECO:0000259" key="10">
    <source>
        <dbReference type="PROSITE" id="PS51332"/>
    </source>
</evidence>
<dbReference type="PANTHER" id="PTHR48101:SF4">
    <property type="entry name" value="METHYLMALONYL-COA MUTASE, MITOCHONDRIAL"/>
    <property type="match status" value="1"/>
</dbReference>
<evidence type="ECO:0000313" key="11">
    <source>
        <dbReference type="EMBL" id="AXI80864.1"/>
    </source>
</evidence>
<evidence type="ECO:0000256" key="9">
    <source>
        <dbReference type="SAM" id="MobiDB-lite"/>
    </source>
</evidence>
<dbReference type="Gene3D" id="3.20.20.240">
    <property type="entry name" value="Methylmalonyl-CoA mutase"/>
    <property type="match status" value="1"/>
</dbReference>
<evidence type="ECO:0000256" key="8">
    <source>
        <dbReference type="ARBA" id="ARBA00023285"/>
    </source>
</evidence>
<dbReference type="PROSITE" id="PS00544">
    <property type="entry name" value="METMALONYL_COA_MUTASE"/>
    <property type="match status" value="1"/>
</dbReference>
<dbReference type="InterPro" id="IPR016176">
    <property type="entry name" value="Cbl-dep_enz_cat"/>
</dbReference>
<evidence type="ECO:0000256" key="2">
    <source>
        <dbReference type="ARBA" id="ARBA00008465"/>
    </source>
</evidence>
<dbReference type="CDD" id="cd03679">
    <property type="entry name" value="MM_CoA_mutase_alpha_like"/>
    <property type="match status" value="1"/>
</dbReference>
<dbReference type="SUPFAM" id="SSF51703">
    <property type="entry name" value="Cobalamin (vitamin B12)-dependent enzymes"/>
    <property type="match status" value="1"/>
</dbReference>
<reference evidence="12" key="1">
    <citation type="submission" date="2018-07" db="EMBL/GenBank/DDBJ databases">
        <title>Streptacidiphilus bronchialis DSM 106435 chromosome.</title>
        <authorList>
            <person name="Batra D."/>
            <person name="Gulvik C.A."/>
        </authorList>
    </citation>
    <scope>NUCLEOTIDE SEQUENCE [LARGE SCALE GENOMIC DNA]</scope>
    <source>
        <strain evidence="12">DSM 106435</strain>
    </source>
</reference>
<dbReference type="NCBIfam" id="TIGR00640">
    <property type="entry name" value="acid_CoA_mut_C"/>
    <property type="match status" value="1"/>
</dbReference>
<gene>
    <name evidence="11" type="ORF">C7M71_029290</name>
</gene>
<dbReference type="SUPFAM" id="SSF52242">
    <property type="entry name" value="Cobalamin (vitamin B12)-binding domain"/>
    <property type="match status" value="1"/>
</dbReference>
<dbReference type="PANTHER" id="PTHR48101">
    <property type="entry name" value="METHYLMALONYL-COA MUTASE, MITOCHONDRIAL-RELATED"/>
    <property type="match status" value="1"/>
</dbReference>
<keyword evidence="12" id="KW-1185">Reference proteome</keyword>
<comment type="cofactor">
    <cofactor evidence="1">
        <name>adenosylcob(III)alamin</name>
        <dbReference type="ChEBI" id="CHEBI:18408"/>
    </cofactor>
</comment>
<dbReference type="Pfam" id="PF02310">
    <property type="entry name" value="B12-binding"/>
    <property type="match status" value="1"/>
</dbReference>
<dbReference type="Pfam" id="PF01642">
    <property type="entry name" value="MM_CoA_mutase"/>
    <property type="match status" value="1"/>
</dbReference>
<dbReference type="PROSITE" id="PS51332">
    <property type="entry name" value="B12_BINDING"/>
    <property type="match status" value="1"/>
</dbReference>
<evidence type="ECO:0000256" key="3">
    <source>
        <dbReference type="ARBA" id="ARBA00011870"/>
    </source>
</evidence>
<dbReference type="FunFam" id="3.20.20.240:FF:000001">
    <property type="entry name" value="Probable methylmalonyl-coa mutase"/>
    <property type="match status" value="1"/>
</dbReference>
<evidence type="ECO:0000313" key="12">
    <source>
        <dbReference type="Proteomes" id="UP000249340"/>
    </source>
</evidence>
<dbReference type="Proteomes" id="UP000249340">
    <property type="component" value="Chromosome"/>
</dbReference>
<dbReference type="GO" id="GO:0019678">
    <property type="term" value="P:propionate metabolic process, methylmalonyl pathway"/>
    <property type="evidence" value="ECO:0007669"/>
    <property type="project" value="TreeGrafter"/>
</dbReference>
<dbReference type="InterPro" id="IPR006159">
    <property type="entry name" value="Acid_CoA_mut_C"/>
</dbReference>
<dbReference type="NCBIfam" id="NF006944">
    <property type="entry name" value="PRK09426.1"/>
    <property type="match status" value="1"/>
</dbReference>
<dbReference type="InterPro" id="IPR058549">
    <property type="entry name" value="MeMalonylCoA_mutase_a/b_site"/>
</dbReference>
<keyword evidence="6" id="KW-0479">Metal-binding</keyword>
<dbReference type="CDD" id="cd02071">
    <property type="entry name" value="MM_CoA_mut_B12_BD"/>
    <property type="match status" value="1"/>
</dbReference>
<evidence type="ECO:0000256" key="7">
    <source>
        <dbReference type="ARBA" id="ARBA00023235"/>
    </source>
</evidence>
<dbReference type="InterPro" id="IPR006098">
    <property type="entry name" value="MMCoA_mutase_a_cat"/>
</dbReference>
<proteinExistence type="inferred from homology"/>
<evidence type="ECO:0000256" key="5">
    <source>
        <dbReference type="ARBA" id="ARBA00022628"/>
    </source>
</evidence>
<dbReference type="FunFam" id="3.40.50.280:FF:000002">
    <property type="entry name" value="Methylmalonyl-CoA mutase, mitochondrial"/>
    <property type="match status" value="1"/>
</dbReference>
<dbReference type="RefSeq" id="WP_111490732.1">
    <property type="nucleotide sequence ID" value="NZ_CP031264.1"/>
</dbReference>
<evidence type="ECO:0000256" key="1">
    <source>
        <dbReference type="ARBA" id="ARBA00001922"/>
    </source>
</evidence>
<dbReference type="AlphaFoldDB" id="A0A345T4F9"/>
<dbReference type="EC" id="5.4.99.2" evidence="4"/>
<dbReference type="GO" id="GO:0031419">
    <property type="term" value="F:cobalamin binding"/>
    <property type="evidence" value="ECO:0007669"/>
    <property type="project" value="UniProtKB-KW"/>
</dbReference>
<dbReference type="NCBIfam" id="TIGR00641">
    <property type="entry name" value="acid_CoA_mut_N"/>
    <property type="match status" value="1"/>
</dbReference>
<comment type="similarity">
    <text evidence="2">Belongs to the methylmalonyl-CoA mutase family.</text>
</comment>
<evidence type="ECO:0000256" key="6">
    <source>
        <dbReference type="ARBA" id="ARBA00022723"/>
    </source>
</evidence>
<accession>A0A345T4F9</accession>
<dbReference type="Gene3D" id="3.40.50.280">
    <property type="entry name" value="Cobalamin-binding domain"/>
    <property type="match status" value="1"/>
</dbReference>
<dbReference type="InterPro" id="IPR006099">
    <property type="entry name" value="MeMalonylCoA_mutase_a/b_cat"/>
</dbReference>
<comment type="subunit">
    <text evidence="3">Heterodimer of an alpha and a beta chain.</text>
</comment>
<dbReference type="GO" id="GO:0046872">
    <property type="term" value="F:metal ion binding"/>
    <property type="evidence" value="ECO:0007669"/>
    <property type="project" value="UniProtKB-KW"/>
</dbReference>
<feature type="region of interest" description="Disordered" evidence="9">
    <location>
        <begin position="1"/>
        <end position="22"/>
    </location>
</feature>
<feature type="domain" description="B12-binding" evidence="10">
    <location>
        <begin position="610"/>
        <end position="742"/>
    </location>
</feature>
<keyword evidence="5" id="KW-0846">Cobalamin</keyword>
<dbReference type="OrthoDB" id="9762378at2"/>
<sequence length="743" mass="80414">MQGRTDRPGPIPDFTGIGLEPDDAPRVTAEQWRDSVAETTGKSADDLVWETPEGISVKPLYTADDLAGLDFLATYPGVAPYLRGPYPTMYVNQPWTIRQYAGFSTAEESNAFYRRNLAAGQKGLSVAFDLPTHRGYDSDHPRVTGDVGMAGVAIDSIYDMRQLFDGIPLDRMTVSMTMNGAVLPVLALYIVAAEEQGVPPEKLAGTIQNDILKEFMVRNTYIYPPQPSMRIISDIFAYTSQRMPRYNSISISGYHIQEAGATADLELAYTLADGVEYLRAGLDAGLDVDAFAPRLSFFWAIGMNFFMEVAKLRAARLLWAKLVNGFAPKNAKSLSLRTHSQTSGWSLTAQDVFNNVTRTCVEAMAATQGHTQSLHTNALDEALALPTDFSARIARNTQLLLQQESGTCRVIDPWGGSAYVERLTHDLARRAWQHIQEVEAAGGMAKAIDAGIPKLRVEEAAARTQARIDSGRQPVIGVNKYRVESDEQIDVLKVDNSSVRTQQIAKLRRLRAERDEAVCQDALRALSAAAEAGPQRGGGLEGNLLALAVDAARAMATVGEISDALERVYGRHSGQIRTISGVYREEAGSSPAVERTRALVEAFEKAEGRRPRILVAKMGQDGHDRGQKVIASAFADLGFDVDVGPLFQTPAEVARQAVEADVHIVGVSSLAAGHLTLVPALREQLAEAGREDITIVVGGVIPPQDVEALHQAGAAAVFPPGTVIPDAAHDLLRTLAEALGHEL</sequence>
<keyword evidence="7 11" id="KW-0413">Isomerase</keyword>
<dbReference type="EMBL" id="CP031264">
    <property type="protein sequence ID" value="AXI80864.1"/>
    <property type="molecule type" value="Genomic_DNA"/>
</dbReference>
<organism evidence="11 12">
    <name type="scientific">Peterkaempfera bronchialis</name>
    <dbReference type="NCBI Taxonomy" id="2126346"/>
    <lineage>
        <taxon>Bacteria</taxon>
        <taxon>Bacillati</taxon>
        <taxon>Actinomycetota</taxon>
        <taxon>Actinomycetes</taxon>
        <taxon>Kitasatosporales</taxon>
        <taxon>Streptomycetaceae</taxon>
        <taxon>Peterkaempfera</taxon>
    </lineage>
</organism>